<organism evidence="3 4">
    <name type="scientific">Pythium insidiosum</name>
    <name type="common">Pythiosis disease agent</name>
    <dbReference type="NCBI Taxonomy" id="114742"/>
    <lineage>
        <taxon>Eukaryota</taxon>
        <taxon>Sar</taxon>
        <taxon>Stramenopiles</taxon>
        <taxon>Oomycota</taxon>
        <taxon>Peronosporomycetes</taxon>
        <taxon>Pythiales</taxon>
        <taxon>Pythiaceae</taxon>
        <taxon>Pythium</taxon>
    </lineage>
</organism>
<feature type="transmembrane region" description="Helical" evidence="2">
    <location>
        <begin position="783"/>
        <end position="805"/>
    </location>
</feature>
<keyword evidence="2" id="KW-0472">Membrane</keyword>
<evidence type="ECO:0000256" key="1">
    <source>
        <dbReference type="SAM" id="MobiDB-lite"/>
    </source>
</evidence>
<feature type="transmembrane region" description="Helical" evidence="2">
    <location>
        <begin position="817"/>
        <end position="837"/>
    </location>
</feature>
<sequence length="972" mass="107065">MQEDPPLPTNNPHEKAECTGGPQSPVPANSPPSQRWKIWFSTIACFVSLVWNVSSPFKQWALSRYGLIASEVTVSRTVGWNTVLDPAYVEYLYDHAGVPLDRRGEPRMLINVFIDFMITPKATRWGHLLNDMANDQYAGRYCRAGLVPNVAAQLAAIQANFSNGVSLWNGMKMTDFVPDQATGCAVGEVTEAVLCLKGINASTLVNLEWSAGVDPQDPDVHDGLQAYQDLLFPDLAACLARRALLTARLGRDSGLLRLTAELAANYSLELGNVAGTGNLYATFRQEAGFVDISGRRSGERVTLMMGNVLDRSMNNLDGNNGVLVAARETLWWCVLSRPAQLPTLRACIEHYARALPAFQVGYYIRTPASSRYAENRVFSEPRALGNLTRFDYVGNLLGDVAFEHELLDTRSLVTGVYGRYKDIQGQTIAPIYNISDRTAIANGVFEHCLVADDCFEACQNQSADGSWTVAFRRSGVCEYKTIPPGLLNTRGFPSPRCFGAGTSDGAVQVTLKAGVIPPVVNTSRGPVSLHTYERAALPANIMACIIGGRVPRLQDDYLPTYFYDMVFAGANTVLTTSFTSGSELLLLNIYALVILVGSIYYSVCVARQHYRMLGRFIWSQWSRSTGTTLVVSTDVVSAKAEASRKTRFGSTTSSNRSRSATRHQSCTLRSLLFSLVEADLVAATWQRHYNPLRLLAALSLVTWYIGAVDTRCGWFLEDREITTDAIAQAIAELSPHYKCVAGSIHGPFRSTIEVARLLGISYNVFALTSLPHYVGVTGSPMGFVVAVGLLGLLPTLVWTTVITAINMGRLRSGALSVLHNHLVIGVLWLAALGIMGAPRVRQRLRRLTDRALSALHVTGFQRTKPQSVAWLLFGEHYPIRREDQQAEPTEWMPLRLLLEHPRFDLDSVNWITLTFNLYHERQRMSDSCKANTNNNVMVKAGNIVVPTGVMAPVWNEASPEVYLRGTPGEDLH</sequence>
<dbReference type="EMBL" id="JAKCXM010001013">
    <property type="protein sequence ID" value="KAJ0391476.1"/>
    <property type="molecule type" value="Genomic_DNA"/>
</dbReference>
<accession>A0AAD5Q1C3</accession>
<feature type="region of interest" description="Disordered" evidence="1">
    <location>
        <begin position="1"/>
        <end position="30"/>
    </location>
</feature>
<dbReference type="AlphaFoldDB" id="A0AAD5Q1C3"/>
<keyword evidence="2" id="KW-0812">Transmembrane</keyword>
<gene>
    <name evidence="3" type="ORF">P43SY_010519</name>
</gene>
<reference evidence="3" key="1">
    <citation type="submission" date="2021-12" db="EMBL/GenBank/DDBJ databases">
        <title>Prjna785345.</title>
        <authorList>
            <person name="Rujirawat T."/>
            <person name="Krajaejun T."/>
        </authorList>
    </citation>
    <scope>NUCLEOTIDE SEQUENCE</scope>
    <source>
        <strain evidence="3">Pi057C3</strain>
    </source>
</reference>
<keyword evidence="2" id="KW-1133">Transmembrane helix</keyword>
<name>A0AAD5Q1C3_PYTIN</name>
<proteinExistence type="predicted"/>
<keyword evidence="4" id="KW-1185">Reference proteome</keyword>
<protein>
    <recommendedName>
        <fullName evidence="5">Transmembrane protein</fullName>
    </recommendedName>
</protein>
<evidence type="ECO:0000256" key="2">
    <source>
        <dbReference type="SAM" id="Phobius"/>
    </source>
</evidence>
<dbReference type="Proteomes" id="UP001209570">
    <property type="component" value="Unassembled WGS sequence"/>
</dbReference>
<evidence type="ECO:0000313" key="3">
    <source>
        <dbReference type="EMBL" id="KAJ0391476.1"/>
    </source>
</evidence>
<comment type="caution">
    <text evidence="3">The sequence shown here is derived from an EMBL/GenBank/DDBJ whole genome shotgun (WGS) entry which is preliminary data.</text>
</comment>
<feature type="transmembrane region" description="Helical" evidence="2">
    <location>
        <begin position="585"/>
        <end position="606"/>
    </location>
</feature>
<evidence type="ECO:0008006" key="5">
    <source>
        <dbReference type="Google" id="ProtNLM"/>
    </source>
</evidence>
<evidence type="ECO:0000313" key="4">
    <source>
        <dbReference type="Proteomes" id="UP001209570"/>
    </source>
</evidence>